<dbReference type="PANTHER" id="PTHR10937">
    <property type="entry name" value="GLUCOSAMINE--FRUCTOSE-6-PHOSPHATE AMINOTRANSFERASE, ISOMERIZING"/>
    <property type="match status" value="1"/>
</dbReference>
<dbReference type="EMBL" id="JRFJ01000003">
    <property type="protein sequence ID" value="KHJ54511.1"/>
    <property type="molecule type" value="Genomic_DNA"/>
</dbReference>
<dbReference type="Gene3D" id="3.40.50.10490">
    <property type="entry name" value="Glucose-6-phosphate isomerase like protein, domain 1"/>
    <property type="match status" value="2"/>
</dbReference>
<keyword evidence="4" id="KW-0808">Transferase</keyword>
<evidence type="ECO:0000313" key="4">
    <source>
        <dbReference type="EMBL" id="KHJ54511.1"/>
    </source>
</evidence>
<proteinExistence type="predicted"/>
<feature type="domain" description="SIS" evidence="3">
    <location>
        <begin position="32"/>
        <end position="183"/>
    </location>
</feature>
<dbReference type="GO" id="GO:1901135">
    <property type="term" value="P:carbohydrate derivative metabolic process"/>
    <property type="evidence" value="ECO:0007669"/>
    <property type="project" value="InterPro"/>
</dbReference>
<dbReference type="InterPro" id="IPR035490">
    <property type="entry name" value="GlmS/FrlB_SIS"/>
</dbReference>
<evidence type="ECO:0000256" key="1">
    <source>
        <dbReference type="ARBA" id="ARBA00022576"/>
    </source>
</evidence>
<gene>
    <name evidence="4" type="ORF">LA66_13830</name>
</gene>
<dbReference type="PANTHER" id="PTHR10937:SF8">
    <property type="entry name" value="AMINOTRANSFERASE-RELATED"/>
    <property type="match status" value="1"/>
</dbReference>
<reference evidence="4 5" key="1">
    <citation type="submission" date="2014-09" db="EMBL/GenBank/DDBJ databases">
        <title>Isolation and characterization of Aurantimonas altamirensis ON-56566 from clinical sample following a dog bite.</title>
        <authorList>
            <person name="Eshaghi A."/>
            <person name="Li A."/>
            <person name="Shahinas D."/>
            <person name="Bahn P."/>
            <person name="Kus J.V."/>
            <person name="Patel S.N."/>
        </authorList>
    </citation>
    <scope>NUCLEOTIDE SEQUENCE [LARGE SCALE GENOMIC DNA]</scope>
    <source>
        <strain evidence="4 5">ON-56566</strain>
    </source>
</reference>
<keyword evidence="1 4" id="KW-0032">Aminotransferase</keyword>
<keyword evidence="2" id="KW-0677">Repeat</keyword>
<accession>A0A0B1Q555</accession>
<feature type="domain" description="SIS" evidence="3">
    <location>
        <begin position="196"/>
        <end position="326"/>
    </location>
</feature>
<dbReference type="InterPro" id="IPR001347">
    <property type="entry name" value="SIS_dom"/>
</dbReference>
<evidence type="ECO:0000313" key="5">
    <source>
        <dbReference type="Proteomes" id="UP000030826"/>
    </source>
</evidence>
<sequence>MSEPSLMRREIDEAPEAVRRLLDLSGEAMRAAGDRLRRLNPPVVATIARGSSDHAATYFKYATEIVAGIPVASLGPSVVSVYEATLKLQGCAAIAVSQSGRSPDIVALAKAARDGGGETIALVNAEGSPLADTASATVALQAGPERSVAATKSFIASVAAALSILAEWRGDKALRQGLQRLPDDLDAALECRWDEAVDAVRDAGSLYTLGRGPGFAVAAETALKFKETCIVHAEAYSGAELLHGPVSLVDGGFPVFAYVPQDAAHTSLLDTANRLHQKGAMLFVAGEGAPGRRLPTAPAGHPLLEPLVMLLSFYGFAEALSRARGFDPDVPRGLKKVTETI</sequence>
<comment type="caution">
    <text evidence="4">The sequence shown here is derived from an EMBL/GenBank/DDBJ whole genome shotgun (WGS) entry which is preliminary data.</text>
</comment>
<dbReference type="Pfam" id="PF01380">
    <property type="entry name" value="SIS"/>
    <property type="match status" value="2"/>
</dbReference>
<dbReference type="CDD" id="cd05008">
    <property type="entry name" value="SIS_GlmS_GlmD_1"/>
    <property type="match status" value="1"/>
</dbReference>
<dbReference type="PROSITE" id="PS51464">
    <property type="entry name" value="SIS"/>
    <property type="match status" value="2"/>
</dbReference>
<evidence type="ECO:0000259" key="3">
    <source>
        <dbReference type="PROSITE" id="PS51464"/>
    </source>
</evidence>
<dbReference type="GO" id="GO:0097367">
    <property type="term" value="F:carbohydrate derivative binding"/>
    <property type="evidence" value="ECO:0007669"/>
    <property type="project" value="InterPro"/>
</dbReference>
<organism evidence="4 5">
    <name type="scientific">Aureimonas altamirensis</name>
    <dbReference type="NCBI Taxonomy" id="370622"/>
    <lineage>
        <taxon>Bacteria</taxon>
        <taxon>Pseudomonadati</taxon>
        <taxon>Pseudomonadota</taxon>
        <taxon>Alphaproteobacteria</taxon>
        <taxon>Hyphomicrobiales</taxon>
        <taxon>Aurantimonadaceae</taxon>
        <taxon>Aureimonas</taxon>
    </lineage>
</organism>
<dbReference type="CDD" id="cd05009">
    <property type="entry name" value="SIS_GlmS_GlmD_2"/>
    <property type="match status" value="1"/>
</dbReference>
<dbReference type="AlphaFoldDB" id="A0A0B1Q555"/>
<dbReference type="STRING" id="370622.LA66_13830"/>
<dbReference type="SUPFAM" id="SSF53697">
    <property type="entry name" value="SIS domain"/>
    <property type="match status" value="1"/>
</dbReference>
<protein>
    <submittedName>
        <fullName evidence="4">Aminotransferase</fullName>
    </submittedName>
</protein>
<dbReference type="InterPro" id="IPR035466">
    <property type="entry name" value="GlmS/AgaS_SIS"/>
</dbReference>
<dbReference type="OrthoDB" id="9761808at2"/>
<name>A0A0B1Q555_9HYPH</name>
<dbReference type="Proteomes" id="UP000030826">
    <property type="component" value="Unassembled WGS sequence"/>
</dbReference>
<evidence type="ECO:0000256" key="2">
    <source>
        <dbReference type="ARBA" id="ARBA00022737"/>
    </source>
</evidence>
<dbReference type="GO" id="GO:0008483">
    <property type="term" value="F:transaminase activity"/>
    <property type="evidence" value="ECO:0007669"/>
    <property type="project" value="UniProtKB-KW"/>
</dbReference>
<dbReference type="RefSeq" id="WP_039194112.1">
    <property type="nucleotide sequence ID" value="NZ_JRFJ01000003.1"/>
</dbReference>
<dbReference type="InterPro" id="IPR046348">
    <property type="entry name" value="SIS_dom_sf"/>
</dbReference>